<evidence type="ECO:0000313" key="1">
    <source>
        <dbReference type="EMBL" id="RZD19572.1"/>
    </source>
</evidence>
<comment type="caution">
    <text evidence="1">The sequence shown here is derived from an EMBL/GenBank/DDBJ whole genome shotgun (WGS) entry which is preliminary data.</text>
</comment>
<dbReference type="Proteomes" id="UP000319296">
    <property type="component" value="Unassembled WGS sequence"/>
</dbReference>
<proteinExistence type="predicted"/>
<reference evidence="1 2" key="1">
    <citation type="journal article" date="2019" name="ISME J.">
        <title>Insights into ecological role of a new deltaproteobacterial order Candidatus Acidulodesulfobacterales by metagenomics and metatranscriptomics.</title>
        <authorList>
            <person name="Tan S."/>
            <person name="Liu J."/>
            <person name="Fang Y."/>
            <person name="Hedlund B.P."/>
            <person name="Lian Z.H."/>
            <person name="Huang L.Y."/>
            <person name="Li J.T."/>
            <person name="Huang L.N."/>
            <person name="Li W.J."/>
            <person name="Jiang H.C."/>
            <person name="Dong H.L."/>
            <person name="Shu W.S."/>
        </authorList>
    </citation>
    <scope>NUCLEOTIDE SEQUENCE [LARGE SCALE GENOMIC DNA]</scope>
    <source>
        <strain evidence="1">AP1</strain>
    </source>
</reference>
<sequence length="64" mass="7186">MSNFFLTTSACRATATSWATSFAFVLHEYLSVSLFIDLKLAPEDISAFVNSHKKLCGFLYVKFV</sequence>
<gene>
    <name evidence="1" type="ORF">EVG15_01440</name>
</gene>
<accession>A0A519BQL3</accession>
<name>A0A519BQL3_9DELT</name>
<dbReference type="AlphaFoldDB" id="A0A519BQL3"/>
<evidence type="ECO:0000313" key="2">
    <source>
        <dbReference type="Proteomes" id="UP000319296"/>
    </source>
</evidence>
<dbReference type="EMBL" id="SGBB01000001">
    <property type="protein sequence ID" value="RZD19572.1"/>
    <property type="molecule type" value="Genomic_DNA"/>
</dbReference>
<protein>
    <submittedName>
        <fullName evidence="1">Uncharacterized protein</fullName>
    </submittedName>
</protein>
<organism evidence="1 2">
    <name type="scientific">Candidatus Acididesulfobacter diazotrophicus</name>
    <dbReference type="NCBI Taxonomy" id="2597226"/>
    <lineage>
        <taxon>Bacteria</taxon>
        <taxon>Deltaproteobacteria</taxon>
        <taxon>Candidatus Acidulodesulfobacterales</taxon>
        <taxon>Candidatus Acididesulfobacter</taxon>
    </lineage>
</organism>